<feature type="compositionally biased region" description="Polar residues" evidence="5">
    <location>
        <begin position="759"/>
        <end position="768"/>
    </location>
</feature>
<evidence type="ECO:0000259" key="7">
    <source>
        <dbReference type="PROSITE" id="PS50003"/>
    </source>
</evidence>
<dbReference type="GO" id="GO:0005802">
    <property type="term" value="C:trans-Golgi network"/>
    <property type="evidence" value="ECO:0007669"/>
    <property type="project" value="TreeGrafter"/>
</dbReference>
<dbReference type="EMBL" id="DS547094">
    <property type="protein sequence ID" value="EDR12679.1"/>
    <property type="molecule type" value="Genomic_DNA"/>
</dbReference>
<dbReference type="InterPro" id="IPR013761">
    <property type="entry name" value="SAM/pointed_sf"/>
</dbReference>
<dbReference type="InterPro" id="IPR001715">
    <property type="entry name" value="CH_dom"/>
</dbReference>
<dbReference type="HOGENOM" id="CLU_007858_0_0_1"/>
<keyword evidence="1 4" id="KW-0728">SH3 domain</keyword>
<dbReference type="SMART" id="SM00326">
    <property type="entry name" value="SH3"/>
    <property type="match status" value="1"/>
</dbReference>
<keyword evidence="2" id="KW-0597">Phosphoprotein</keyword>
<feature type="compositionally biased region" description="Basic and acidic residues" evidence="5">
    <location>
        <begin position="170"/>
        <end position="191"/>
    </location>
</feature>
<evidence type="ECO:0000256" key="3">
    <source>
        <dbReference type="ARBA" id="ARBA00022658"/>
    </source>
</evidence>
<dbReference type="CDD" id="cd00174">
    <property type="entry name" value="SH3"/>
    <property type="match status" value="1"/>
</dbReference>
<dbReference type="GO" id="GO:0055037">
    <property type="term" value="C:recycling endosome"/>
    <property type="evidence" value="ECO:0007669"/>
    <property type="project" value="TreeGrafter"/>
</dbReference>
<feature type="compositionally biased region" description="Basic and acidic residues" evidence="5">
    <location>
        <begin position="728"/>
        <end position="741"/>
    </location>
</feature>
<dbReference type="GO" id="GO:0005829">
    <property type="term" value="C:cytosol"/>
    <property type="evidence" value="ECO:0007669"/>
    <property type="project" value="GOC"/>
</dbReference>
<dbReference type="Gene3D" id="2.30.30.40">
    <property type="entry name" value="SH3 Domains"/>
    <property type="match status" value="1"/>
</dbReference>
<feature type="domain" description="PH" evidence="7">
    <location>
        <begin position="844"/>
        <end position="944"/>
    </location>
</feature>
<dbReference type="Pfam" id="PF07647">
    <property type="entry name" value="SAM_2"/>
    <property type="match status" value="1"/>
</dbReference>
<dbReference type="Pfam" id="PF00018">
    <property type="entry name" value="SH3_1"/>
    <property type="match status" value="1"/>
</dbReference>
<feature type="region of interest" description="Disordered" evidence="5">
    <location>
        <begin position="276"/>
        <end position="305"/>
    </location>
</feature>
<dbReference type="SMART" id="SM00233">
    <property type="entry name" value="PH"/>
    <property type="match status" value="1"/>
</dbReference>
<dbReference type="InterPro" id="IPR001849">
    <property type="entry name" value="PH_domain"/>
</dbReference>
<feature type="domain" description="SH3" evidence="6">
    <location>
        <begin position="29"/>
        <end position="92"/>
    </location>
</feature>
<feature type="region of interest" description="Disordered" evidence="5">
    <location>
        <begin position="596"/>
        <end position="648"/>
    </location>
</feature>
<name>B0CZU6_LACBS</name>
<dbReference type="Pfam" id="PF00169">
    <property type="entry name" value="PH"/>
    <property type="match status" value="1"/>
</dbReference>
<protein>
    <submittedName>
        <fullName evidence="10">Predicted protein</fullName>
    </submittedName>
</protein>
<dbReference type="InterPro" id="IPR011993">
    <property type="entry name" value="PH-like_dom_sf"/>
</dbReference>
<dbReference type="STRING" id="486041.B0CZU6"/>
<dbReference type="Proteomes" id="UP000001194">
    <property type="component" value="Unassembled WGS sequence"/>
</dbReference>
<dbReference type="PROSITE" id="PS50002">
    <property type="entry name" value="SH3"/>
    <property type="match status" value="1"/>
</dbReference>
<dbReference type="CDD" id="cd09535">
    <property type="entry name" value="SAM_BOI-like_fungal"/>
    <property type="match status" value="1"/>
</dbReference>
<feature type="compositionally biased region" description="Basic and acidic residues" evidence="5">
    <location>
        <begin position="148"/>
        <end position="162"/>
    </location>
</feature>
<accession>B0CZU6</accession>
<sequence length="1183" mass="130982">MALGPYTCAKSSRQHHDTGSCSRGTPLEVMPEFVTALHDFVAEDEEDLPFRSGDRIEVIEKDGSYDDAWWKGRNPQGKVGLFPSVFTAPAPSSTDPLYDIFEEEESGNEIHDEDQLSQGESSKHEAHTDHEEQHPKDENQPQVDEVDEHQVEGEHLKSEKQSQVEQQTVVEERSIDKEQPDDEEHPHDKDNSYSARRLERAHRRRGAIIDLQTAVEALGPRVAETRVCDGNDDEGSPPDWLGYTFQWEGFREMLQNAWRMADVQDLLTESATTISHMSSGNGAISDTLSKDKAETQNSTTSSSGVSKVSSLNLLSTKTPTTEKKIPSFGLLLAASTSTNTVAEDNSIIVTRPRLHRTKHSGAIPTDTCVSFGLPSPATTDPNCASRPNTESALSLFSDNAFPSQLSSPLPAAQRVINPPGASRLNTDSMVSFLSTNTSPSEGLSPLHAGQRLTKAGASRSNINSVASLYSNNSSAELSSPLPADQHSTEKTDDYVHLLWNNGFLTELPSPFLTSQHLIAGNKAKQKLPSDWTLQEVVEWLKSKGFDQNVCNKFIEHEITGDVLLELDVNLLKTEIGVMAFGNRTRIANAITDLRQSHPVNSTDQPMAGISSSSSPNTPSHFDTQVEVYQERSSMRSSLPPPSSPEQYTPLHFSTQVHEIRLERSSMSSSLKSMVWQRRPTSLPVHPTPSKADIKVHETRQEKFSTSESSTGVGGEILSASLPLRRSSQRSDKVSEIRRESRSPPTPPRTMCRPLPAIPQVSSTPSDSLNGEAEEARTSFNDSWQATEEGKKIEKTTPDMASIRRNSADKRRIAQASNNSDLLVRKDSVGIGAMLSGSTLHPIGEPDHAGWLRKKNDRYNFWKSRYFILKGQHLYWLKSAKPSEKTPKGIIDIVGYKITTVDNTFDSSGRYGFRIDRDQERTYFFSSDDKNAICDWTKAIMKATISWQAPVASSCNISTVPLSVARAMNPVPRPPSPTAQEAIQRSLRRRNTDNLSSRDTHVLLGLSSYKGDGQALSDSPAEQWQDCIWLQKQTSPQKSVLRRPSMPEMRRVSSTRSTINSAEVDALVQWANSHLPTSLQVQDSSASLFSGLALLRLAESIKGPCSPPVPDNAFPTNPGDERVEGLFRLLELLLNNGVKMGRLSINDIRHGRRDKILALLKALKTWEGQLVESYRERFIVPISM</sequence>
<dbReference type="SUPFAM" id="SSF47769">
    <property type="entry name" value="SAM/Pointed domain"/>
    <property type="match status" value="1"/>
</dbReference>
<dbReference type="PROSITE" id="PS50105">
    <property type="entry name" value="SAM_DOMAIN"/>
    <property type="match status" value="1"/>
</dbReference>
<reference evidence="10 11" key="1">
    <citation type="journal article" date="2008" name="Nature">
        <title>The genome of Laccaria bicolor provides insights into mycorrhizal symbiosis.</title>
        <authorList>
            <person name="Martin F."/>
            <person name="Aerts A."/>
            <person name="Ahren D."/>
            <person name="Brun A."/>
            <person name="Danchin E.G.J."/>
            <person name="Duchaussoy F."/>
            <person name="Gibon J."/>
            <person name="Kohler A."/>
            <person name="Lindquist E."/>
            <person name="Pereda V."/>
            <person name="Salamov A."/>
            <person name="Shapiro H.J."/>
            <person name="Wuyts J."/>
            <person name="Blaudez D."/>
            <person name="Buee M."/>
            <person name="Brokstein P."/>
            <person name="Canbaeck B."/>
            <person name="Cohen D."/>
            <person name="Courty P.E."/>
            <person name="Coutinho P.M."/>
            <person name="Delaruelle C."/>
            <person name="Detter J.C."/>
            <person name="Deveau A."/>
            <person name="DiFazio S."/>
            <person name="Duplessis S."/>
            <person name="Fraissinet-Tachet L."/>
            <person name="Lucic E."/>
            <person name="Frey-Klett P."/>
            <person name="Fourrey C."/>
            <person name="Feussner I."/>
            <person name="Gay G."/>
            <person name="Grimwood J."/>
            <person name="Hoegger P.J."/>
            <person name="Jain P."/>
            <person name="Kilaru S."/>
            <person name="Labbe J."/>
            <person name="Lin Y.C."/>
            <person name="Legue V."/>
            <person name="Le Tacon F."/>
            <person name="Marmeisse R."/>
            <person name="Melayah D."/>
            <person name="Montanini B."/>
            <person name="Muratet M."/>
            <person name="Nehls U."/>
            <person name="Niculita-Hirzel H."/>
            <person name="Oudot-Le Secq M.P."/>
            <person name="Peter M."/>
            <person name="Quesneville H."/>
            <person name="Rajashekar B."/>
            <person name="Reich M."/>
            <person name="Rouhier N."/>
            <person name="Schmutz J."/>
            <person name="Yin T."/>
            <person name="Chalot M."/>
            <person name="Henrissat B."/>
            <person name="Kuees U."/>
            <person name="Lucas S."/>
            <person name="Van de Peer Y."/>
            <person name="Podila G.K."/>
            <person name="Polle A."/>
            <person name="Pukkila P.J."/>
            <person name="Richardson P.M."/>
            <person name="Rouze P."/>
            <person name="Sanders I.R."/>
            <person name="Stajich J.E."/>
            <person name="Tunlid A."/>
            <person name="Tuskan G."/>
            <person name="Grigoriev I.V."/>
        </authorList>
    </citation>
    <scope>NUCLEOTIDE SEQUENCE [LARGE SCALE GENOMIC DNA]</scope>
    <source>
        <strain evidence="11">S238N-H82 / ATCC MYA-4686</strain>
    </source>
</reference>
<dbReference type="AlphaFoldDB" id="B0CZU6"/>
<dbReference type="SUPFAM" id="SSF50044">
    <property type="entry name" value="SH3-domain"/>
    <property type="match status" value="1"/>
</dbReference>
<evidence type="ECO:0000313" key="11">
    <source>
        <dbReference type="Proteomes" id="UP000001194"/>
    </source>
</evidence>
<evidence type="ECO:0000259" key="8">
    <source>
        <dbReference type="PROSITE" id="PS50021"/>
    </source>
</evidence>
<dbReference type="KEGG" id="lbc:LACBIDRAFT_311366"/>
<dbReference type="GeneID" id="6072810"/>
<feature type="compositionally biased region" description="Polar residues" evidence="5">
    <location>
        <begin position="276"/>
        <end position="287"/>
    </location>
</feature>
<evidence type="ECO:0000256" key="1">
    <source>
        <dbReference type="ARBA" id="ARBA00022443"/>
    </source>
</evidence>
<evidence type="ECO:0000313" key="10">
    <source>
        <dbReference type="EMBL" id="EDR12679.1"/>
    </source>
</evidence>
<evidence type="ECO:0000259" key="6">
    <source>
        <dbReference type="PROSITE" id="PS50002"/>
    </source>
</evidence>
<dbReference type="PANTHER" id="PTHR22902">
    <property type="entry name" value="SESQUIPEDALIAN"/>
    <property type="match status" value="1"/>
</dbReference>
<dbReference type="Gene3D" id="1.10.418.10">
    <property type="entry name" value="Calponin-like domain"/>
    <property type="match status" value="1"/>
</dbReference>
<dbReference type="RefSeq" id="XP_001876943.1">
    <property type="nucleotide sequence ID" value="XM_001876908.1"/>
</dbReference>
<keyword evidence="11" id="KW-1185">Reference proteome</keyword>
<feature type="domain" description="SAM" evidence="9">
    <location>
        <begin position="531"/>
        <end position="596"/>
    </location>
</feature>
<dbReference type="PRINTS" id="PR00452">
    <property type="entry name" value="SH3DOMAIN"/>
</dbReference>
<dbReference type="SUPFAM" id="SSF50729">
    <property type="entry name" value="PH domain-like"/>
    <property type="match status" value="1"/>
</dbReference>
<evidence type="ECO:0000256" key="4">
    <source>
        <dbReference type="PROSITE-ProRule" id="PRU00192"/>
    </source>
</evidence>
<dbReference type="InterPro" id="IPR036028">
    <property type="entry name" value="SH3-like_dom_sf"/>
</dbReference>
<keyword evidence="3" id="KW-0344">Guanine-nucleotide releasing factor</keyword>
<organism evidence="11">
    <name type="scientific">Laccaria bicolor (strain S238N-H82 / ATCC MYA-4686)</name>
    <name type="common">Bicoloured deceiver</name>
    <name type="synonym">Laccaria laccata var. bicolor</name>
    <dbReference type="NCBI Taxonomy" id="486041"/>
    <lineage>
        <taxon>Eukaryota</taxon>
        <taxon>Fungi</taxon>
        <taxon>Dikarya</taxon>
        <taxon>Basidiomycota</taxon>
        <taxon>Agaricomycotina</taxon>
        <taxon>Agaricomycetes</taxon>
        <taxon>Agaricomycetidae</taxon>
        <taxon>Agaricales</taxon>
        <taxon>Agaricineae</taxon>
        <taxon>Hydnangiaceae</taxon>
        <taxon>Laccaria</taxon>
    </lineage>
</organism>
<dbReference type="InterPro" id="IPR045188">
    <property type="entry name" value="Boi1/Boi2-like"/>
</dbReference>
<dbReference type="GO" id="GO:0005085">
    <property type="term" value="F:guanyl-nucleotide exchange factor activity"/>
    <property type="evidence" value="ECO:0007669"/>
    <property type="project" value="UniProtKB-KW"/>
</dbReference>
<dbReference type="GO" id="GO:0042147">
    <property type="term" value="P:retrograde transport, endosome to Golgi"/>
    <property type="evidence" value="ECO:0007669"/>
    <property type="project" value="TreeGrafter"/>
</dbReference>
<dbReference type="InParanoid" id="B0CZU6"/>
<feature type="region of interest" description="Disordered" evidence="5">
    <location>
        <begin position="697"/>
        <end position="788"/>
    </location>
</feature>
<feature type="region of interest" description="Disordered" evidence="5">
    <location>
        <begin position="72"/>
        <end position="196"/>
    </location>
</feature>
<feature type="region of interest" description="Disordered" evidence="5">
    <location>
        <begin position="967"/>
        <end position="990"/>
    </location>
</feature>
<gene>
    <name evidence="10" type="ORF">LACBIDRAFT_311366</name>
</gene>
<dbReference type="FunCoup" id="B0CZU6">
    <property type="interactions" value="52"/>
</dbReference>
<dbReference type="Gene3D" id="1.10.150.50">
    <property type="entry name" value="Transcription Factor, Ets-1"/>
    <property type="match status" value="1"/>
</dbReference>
<feature type="region of interest" description="Disordered" evidence="5">
    <location>
        <begin position="1037"/>
        <end position="1056"/>
    </location>
</feature>
<evidence type="ECO:0000256" key="5">
    <source>
        <dbReference type="SAM" id="MobiDB-lite"/>
    </source>
</evidence>
<proteinExistence type="predicted"/>
<dbReference type="InterPro" id="IPR036872">
    <property type="entry name" value="CH_dom_sf"/>
</dbReference>
<dbReference type="GO" id="GO:0007032">
    <property type="term" value="P:endosome organization"/>
    <property type="evidence" value="ECO:0007669"/>
    <property type="project" value="TreeGrafter"/>
</dbReference>
<dbReference type="GO" id="GO:0001881">
    <property type="term" value="P:receptor recycling"/>
    <property type="evidence" value="ECO:0007669"/>
    <property type="project" value="TreeGrafter"/>
</dbReference>
<dbReference type="PROSITE" id="PS50021">
    <property type="entry name" value="CH"/>
    <property type="match status" value="1"/>
</dbReference>
<feature type="domain" description="Calponin-homology (CH)" evidence="8">
    <location>
        <begin position="1060"/>
        <end position="1167"/>
    </location>
</feature>
<evidence type="ECO:0000259" key="9">
    <source>
        <dbReference type="PROSITE" id="PS50105"/>
    </source>
</evidence>
<dbReference type="OrthoDB" id="73680at2759"/>
<dbReference type="InterPro" id="IPR001452">
    <property type="entry name" value="SH3_domain"/>
</dbReference>
<dbReference type="SUPFAM" id="SSF47576">
    <property type="entry name" value="Calponin-homology domain, CH-domain"/>
    <property type="match status" value="1"/>
</dbReference>
<dbReference type="PROSITE" id="PS50003">
    <property type="entry name" value="PH_DOMAIN"/>
    <property type="match status" value="1"/>
</dbReference>
<dbReference type="PANTHER" id="PTHR22902:SF27">
    <property type="entry name" value="PLECKSTRIN HOMOLOGY DOMAIN-CONTAINING FAMILY A MEMBER 3"/>
    <property type="match status" value="1"/>
</dbReference>
<dbReference type="Gene3D" id="2.30.29.30">
    <property type="entry name" value="Pleckstrin-homology domain (PH domain)/Phosphotyrosine-binding domain (PTB)"/>
    <property type="match status" value="1"/>
</dbReference>
<dbReference type="InterPro" id="IPR001660">
    <property type="entry name" value="SAM"/>
</dbReference>
<dbReference type="SMART" id="SM00454">
    <property type="entry name" value="SAM"/>
    <property type="match status" value="1"/>
</dbReference>
<feature type="region of interest" description="Disordered" evidence="5">
    <location>
        <begin position="1"/>
        <end position="25"/>
    </location>
</feature>
<feature type="compositionally biased region" description="Basic and acidic residues" evidence="5">
    <location>
        <begin position="121"/>
        <end position="139"/>
    </location>
</feature>
<evidence type="ECO:0000256" key="2">
    <source>
        <dbReference type="ARBA" id="ARBA00022553"/>
    </source>
</evidence>
<dbReference type="GO" id="GO:0005769">
    <property type="term" value="C:early endosome"/>
    <property type="evidence" value="ECO:0007669"/>
    <property type="project" value="TreeGrafter"/>
</dbReference>